<dbReference type="InterPro" id="IPR016059">
    <property type="entry name" value="DNA_ligase_ATP-dep_CS"/>
</dbReference>
<dbReference type="GO" id="GO:0071897">
    <property type="term" value="P:DNA biosynthetic process"/>
    <property type="evidence" value="ECO:0007669"/>
    <property type="project" value="InterPro"/>
</dbReference>
<evidence type="ECO:0000259" key="16">
    <source>
        <dbReference type="PROSITE" id="PS50160"/>
    </source>
</evidence>
<evidence type="ECO:0000256" key="12">
    <source>
        <dbReference type="ARBA" id="ARBA00023306"/>
    </source>
</evidence>
<keyword evidence="7 14" id="KW-0227">DNA damage</keyword>
<evidence type="ECO:0000256" key="5">
    <source>
        <dbReference type="ARBA" id="ARBA00022723"/>
    </source>
</evidence>
<evidence type="ECO:0000256" key="11">
    <source>
        <dbReference type="ARBA" id="ARBA00023204"/>
    </source>
</evidence>
<dbReference type="Pfam" id="PF04679">
    <property type="entry name" value="DNA_ligase_A_C"/>
    <property type="match status" value="1"/>
</dbReference>
<dbReference type="Gene3D" id="2.40.50.140">
    <property type="entry name" value="Nucleic acid-binding proteins"/>
    <property type="match status" value="1"/>
</dbReference>
<dbReference type="GO" id="GO:0006273">
    <property type="term" value="P:lagging strand elongation"/>
    <property type="evidence" value="ECO:0007669"/>
    <property type="project" value="TreeGrafter"/>
</dbReference>
<feature type="binding site" evidence="14">
    <location>
        <position position="301"/>
    </location>
    <ligand>
        <name>ATP</name>
        <dbReference type="ChEBI" id="CHEBI:30616"/>
    </ligand>
</feature>
<dbReference type="InterPro" id="IPR012340">
    <property type="entry name" value="NA-bd_OB-fold"/>
</dbReference>
<organism evidence="17 18">
    <name type="scientific">Thermobaculum terrenum (strain ATCC BAA-798 / CCMEE 7001 / YNP1)</name>
    <dbReference type="NCBI Taxonomy" id="525904"/>
    <lineage>
        <taxon>Bacteria</taxon>
        <taxon>Bacillati</taxon>
        <taxon>Chloroflexota</taxon>
        <taxon>Chloroflexia</taxon>
        <taxon>Candidatus Thermobaculales</taxon>
        <taxon>Candidatus Thermobaculaceae</taxon>
        <taxon>Thermobaculum</taxon>
    </lineage>
</organism>
<dbReference type="CDD" id="cd07969">
    <property type="entry name" value="OBF_DNA_ligase_I"/>
    <property type="match status" value="1"/>
</dbReference>
<comment type="function">
    <text evidence="14">DNA ligase that seals nicks in double-stranded DNA during DNA replication, DNA recombination and DNA repair.</text>
</comment>
<feature type="binding site" evidence="14">
    <location>
        <position position="256"/>
    </location>
    <ligand>
        <name>ATP</name>
        <dbReference type="ChEBI" id="CHEBI:30616"/>
    </ligand>
</feature>
<dbReference type="CDD" id="cd07901">
    <property type="entry name" value="Adenylation_DNA_ligase_Arch_LigB"/>
    <property type="match status" value="1"/>
</dbReference>
<gene>
    <name evidence="14" type="primary">lig</name>
    <name evidence="17" type="ordered locus">Tter_1400</name>
</gene>
<dbReference type="PROSITE" id="PS00333">
    <property type="entry name" value="DNA_LIGASE_A2"/>
    <property type="match status" value="1"/>
</dbReference>
<feature type="binding site" evidence="14">
    <location>
        <position position="249"/>
    </location>
    <ligand>
        <name>ATP</name>
        <dbReference type="ChEBI" id="CHEBI:30616"/>
    </ligand>
</feature>
<dbReference type="Pfam" id="PF04675">
    <property type="entry name" value="DNA_ligase_A_N"/>
    <property type="match status" value="1"/>
</dbReference>
<evidence type="ECO:0000256" key="4">
    <source>
        <dbReference type="ARBA" id="ARBA00022705"/>
    </source>
</evidence>
<dbReference type="GO" id="GO:0046872">
    <property type="term" value="F:metal ion binding"/>
    <property type="evidence" value="ECO:0007669"/>
    <property type="project" value="UniProtKB-KW"/>
</dbReference>
<keyword evidence="8 14" id="KW-0067">ATP-binding</keyword>
<dbReference type="PANTHER" id="PTHR45674:SF4">
    <property type="entry name" value="DNA LIGASE 1"/>
    <property type="match status" value="1"/>
</dbReference>
<dbReference type="GO" id="GO:0003677">
    <property type="term" value="F:DNA binding"/>
    <property type="evidence" value="ECO:0007669"/>
    <property type="project" value="InterPro"/>
</dbReference>
<dbReference type="InterPro" id="IPR050191">
    <property type="entry name" value="ATP-dep_DNA_ligase"/>
</dbReference>
<dbReference type="GO" id="GO:0051301">
    <property type="term" value="P:cell division"/>
    <property type="evidence" value="ECO:0007669"/>
    <property type="project" value="UniProtKB-KW"/>
</dbReference>
<dbReference type="InterPro" id="IPR012309">
    <property type="entry name" value="DNA_ligase_ATP-dep_C"/>
</dbReference>
<keyword evidence="2 14" id="KW-0436">Ligase</keyword>
<evidence type="ECO:0000256" key="13">
    <source>
        <dbReference type="ARBA" id="ARBA00034003"/>
    </source>
</evidence>
<dbReference type="AlphaFoldDB" id="D1CBZ1"/>
<dbReference type="STRING" id="525904.Tter_1400"/>
<feature type="domain" description="ATP-dependent DNA ligase family profile" evidence="16">
    <location>
        <begin position="329"/>
        <end position="462"/>
    </location>
</feature>
<keyword evidence="5 14" id="KW-0479">Metal-binding</keyword>
<evidence type="ECO:0000256" key="10">
    <source>
        <dbReference type="ARBA" id="ARBA00023172"/>
    </source>
</evidence>
<evidence type="ECO:0000256" key="6">
    <source>
        <dbReference type="ARBA" id="ARBA00022741"/>
    </source>
</evidence>
<comment type="catalytic activity">
    <reaction evidence="13 14">
        <text>ATP + (deoxyribonucleotide)n-3'-hydroxyl + 5'-phospho-(deoxyribonucleotide)m = (deoxyribonucleotide)n+m + AMP + diphosphate.</text>
        <dbReference type="EC" id="6.5.1.1"/>
    </reaction>
</comment>
<dbReference type="GO" id="GO:0006281">
    <property type="term" value="P:DNA repair"/>
    <property type="evidence" value="ECO:0007669"/>
    <property type="project" value="UniProtKB-UniRule"/>
</dbReference>
<evidence type="ECO:0000256" key="2">
    <source>
        <dbReference type="ARBA" id="ARBA00022598"/>
    </source>
</evidence>
<dbReference type="GO" id="GO:0003910">
    <property type="term" value="F:DNA ligase (ATP) activity"/>
    <property type="evidence" value="ECO:0007669"/>
    <property type="project" value="UniProtKB-UniRule"/>
</dbReference>
<protein>
    <recommendedName>
        <fullName evidence="14">Probable DNA ligase</fullName>
        <ecNumber evidence="14">6.5.1.1</ecNumber>
    </recommendedName>
    <alternativeName>
        <fullName evidence="14">Polydeoxyribonucleotide synthase [ATP]</fullName>
    </alternativeName>
</protein>
<dbReference type="InterPro" id="IPR022865">
    <property type="entry name" value="DNA_ligae_ATP-dep_bac/arc"/>
</dbReference>
<evidence type="ECO:0000256" key="14">
    <source>
        <dbReference type="HAMAP-Rule" id="MF_00407"/>
    </source>
</evidence>
<feature type="binding site" evidence="14">
    <location>
        <position position="271"/>
    </location>
    <ligand>
        <name>ATP</name>
        <dbReference type="ChEBI" id="CHEBI:30616"/>
    </ligand>
</feature>
<evidence type="ECO:0000256" key="15">
    <source>
        <dbReference type="RuleBase" id="RU004196"/>
    </source>
</evidence>
<evidence type="ECO:0000256" key="1">
    <source>
        <dbReference type="ARBA" id="ARBA00007572"/>
    </source>
</evidence>
<proteinExistence type="inferred from homology"/>
<dbReference type="EMBL" id="CP001825">
    <property type="protein sequence ID" value="ACZ42306.1"/>
    <property type="molecule type" value="Genomic_DNA"/>
</dbReference>
<keyword evidence="3 14" id="KW-0132">Cell division</keyword>
<feature type="binding site" evidence="14">
    <location>
        <position position="341"/>
    </location>
    <ligand>
        <name>ATP</name>
        <dbReference type="ChEBI" id="CHEBI:30616"/>
    </ligand>
</feature>
<evidence type="ECO:0000313" key="18">
    <source>
        <dbReference type="Proteomes" id="UP000000323"/>
    </source>
</evidence>
<dbReference type="NCBIfam" id="TIGR00574">
    <property type="entry name" value="dnl1"/>
    <property type="match status" value="1"/>
</dbReference>
<keyword evidence="11 14" id="KW-0234">DNA repair</keyword>
<keyword evidence="10 14" id="KW-0233">DNA recombination</keyword>
<evidence type="ECO:0000313" key="17">
    <source>
        <dbReference type="EMBL" id="ACZ42306.1"/>
    </source>
</evidence>
<name>D1CBZ1_THET1</name>
<dbReference type="GO" id="GO:0005524">
    <property type="term" value="F:ATP binding"/>
    <property type="evidence" value="ECO:0007669"/>
    <property type="project" value="UniProtKB-UniRule"/>
</dbReference>
<dbReference type="PROSITE" id="PS50160">
    <property type="entry name" value="DNA_LIGASE_A3"/>
    <property type="match status" value="1"/>
</dbReference>
<keyword evidence="12 14" id="KW-0131">Cell cycle</keyword>
<dbReference type="Proteomes" id="UP000000323">
    <property type="component" value="Chromosome 1"/>
</dbReference>
<dbReference type="InterPro" id="IPR000977">
    <property type="entry name" value="DNA_ligase_ATP-dep"/>
</dbReference>
<dbReference type="InterPro" id="IPR036599">
    <property type="entry name" value="DNA_ligase_N_sf"/>
</dbReference>
<dbReference type="OrthoDB" id="9802472at2"/>
<dbReference type="eggNOG" id="COG1793">
    <property type="taxonomic scope" value="Bacteria"/>
</dbReference>
<keyword evidence="4 14" id="KW-0235">DNA replication</keyword>
<dbReference type="RefSeq" id="WP_012875341.1">
    <property type="nucleotide sequence ID" value="NC_013525.1"/>
</dbReference>
<keyword evidence="9 14" id="KW-0460">Magnesium</keyword>
<reference evidence="18" key="1">
    <citation type="journal article" date="2010" name="Stand. Genomic Sci.">
        <title>Complete genome sequence of 'Thermobaculum terrenum' type strain (YNP1).</title>
        <authorList>
            <person name="Kiss H."/>
            <person name="Cleland D."/>
            <person name="Lapidus A."/>
            <person name="Lucas S."/>
            <person name="Glavina Del Rio T."/>
            <person name="Nolan M."/>
            <person name="Tice H."/>
            <person name="Han C."/>
            <person name="Goodwin L."/>
            <person name="Pitluck S."/>
            <person name="Liolios K."/>
            <person name="Ivanova N."/>
            <person name="Mavromatis K."/>
            <person name="Ovchinnikova G."/>
            <person name="Pati A."/>
            <person name="Chen A."/>
            <person name="Palaniappan K."/>
            <person name="Land M."/>
            <person name="Hauser L."/>
            <person name="Chang Y."/>
            <person name="Jeffries C."/>
            <person name="Lu M."/>
            <person name="Brettin T."/>
            <person name="Detter J."/>
            <person name="Goker M."/>
            <person name="Tindall B."/>
            <person name="Beck B."/>
            <person name="McDermott T."/>
            <person name="Woyke T."/>
            <person name="Bristow J."/>
            <person name="Eisen J."/>
            <person name="Markowitz V."/>
            <person name="Hugenholtz P."/>
            <person name="Kyrpides N."/>
            <person name="Klenk H."/>
            <person name="Cheng J."/>
        </authorList>
    </citation>
    <scope>NUCLEOTIDE SEQUENCE [LARGE SCALE GENOMIC DNA]</scope>
    <source>
        <strain evidence="18">ATCC BAA-798 / YNP1</strain>
    </source>
</reference>
<dbReference type="SUPFAM" id="SSF50249">
    <property type="entry name" value="Nucleic acid-binding proteins"/>
    <property type="match status" value="1"/>
</dbReference>
<dbReference type="GO" id="GO:0006310">
    <property type="term" value="P:DNA recombination"/>
    <property type="evidence" value="ECO:0007669"/>
    <property type="project" value="UniProtKB-UniRule"/>
</dbReference>
<dbReference type="InterPro" id="IPR012310">
    <property type="entry name" value="DNA_ligase_ATP-dep_cent"/>
</dbReference>
<feature type="binding site" evidence="14">
    <location>
        <position position="422"/>
    </location>
    <ligand>
        <name>ATP</name>
        <dbReference type="ChEBI" id="CHEBI:30616"/>
    </ligand>
</feature>
<dbReference type="SUPFAM" id="SSF56091">
    <property type="entry name" value="DNA ligase/mRNA capping enzyme, catalytic domain"/>
    <property type="match status" value="1"/>
</dbReference>
<keyword evidence="18" id="KW-1185">Reference proteome</keyword>
<feature type="binding site" evidence="14">
    <location>
        <position position="416"/>
    </location>
    <ligand>
        <name>ATP</name>
        <dbReference type="ChEBI" id="CHEBI:30616"/>
    </ligand>
</feature>
<sequence>MLFSKLAEYFEQLDHTTSRNTLVAILADLYSQCDQSEVRPITYLLQGRLAPFFKPIEIGMGINYVADAIGKAFGVDRKHVMQVFDRVGDIGTAARQVQQEAGKELSMEETPTVLEIFNQLMAISQVSGQGSIEKKIGMFADILQKLDPRSVTYICRIPVGTLRLGVGDPTILDALSFAKSGDKSLRKPLERAYNETSDLGLIAETLWKDGIEGVEKLSIMPGNPVRPALAERLPTPEAIINRMGQCAVEKKYDGFRCQVHKIGNEVKIFSRNLEDMTGMFPEITSGTLAMVDAETAIFEGEALAYHPLSGEFLPFQVTTKRRRKHKIEEAAQELPLKLFAFDILYKNGENLMGMKYVDRREILANTIKGEDSLIVSDWVIADNVEKLMEVFNEAIESGLEGIVAKRLDSPYQAGARNFNWVKLKRTHAGQLQDTVDCVIVGYIYGRGKRAQLGAGALLVAVYNPDKDTFQTITKIGTGLTDEEWKEVVERCKPYVTEEKPARVESIIQPSVWVEPAVVIEVLADEITRSPVHTAGMNGEKQGYALRFPRLVSFRESDKRPEDATTVQEIIEMYQQQAIKQVAS</sequence>
<dbReference type="HAMAP" id="MF_00407">
    <property type="entry name" value="DNA_ligase"/>
    <property type="match status" value="1"/>
</dbReference>
<evidence type="ECO:0000256" key="7">
    <source>
        <dbReference type="ARBA" id="ARBA00022763"/>
    </source>
</evidence>
<dbReference type="SUPFAM" id="SSF117018">
    <property type="entry name" value="ATP-dependent DNA ligase DNA-binding domain"/>
    <property type="match status" value="1"/>
</dbReference>
<dbReference type="InterPro" id="IPR012308">
    <property type="entry name" value="DNA_ligase_ATP-dep_N"/>
</dbReference>
<dbReference type="HOGENOM" id="CLU_005138_6_0_0"/>
<dbReference type="KEGG" id="ttr:Tter_1400"/>
<feature type="active site" description="N6-AMP-lysine intermediate" evidence="14">
    <location>
        <position position="251"/>
    </location>
</feature>
<keyword evidence="6 14" id="KW-0547">Nucleotide-binding</keyword>
<dbReference type="Gene3D" id="3.30.470.30">
    <property type="entry name" value="DNA ligase/mRNA capping enzyme"/>
    <property type="match status" value="1"/>
</dbReference>
<comment type="similarity">
    <text evidence="1 14 15">Belongs to the ATP-dependent DNA ligase family.</text>
</comment>
<accession>D1CBZ1</accession>
<dbReference type="Pfam" id="PF01068">
    <property type="entry name" value="DNA_ligase_A_M"/>
    <property type="match status" value="1"/>
</dbReference>
<dbReference type="EC" id="6.5.1.1" evidence="14"/>
<evidence type="ECO:0000256" key="3">
    <source>
        <dbReference type="ARBA" id="ARBA00022618"/>
    </source>
</evidence>
<comment type="cofactor">
    <cofactor evidence="14">
        <name>Mg(2+)</name>
        <dbReference type="ChEBI" id="CHEBI:18420"/>
    </cofactor>
</comment>
<evidence type="ECO:0000256" key="9">
    <source>
        <dbReference type="ARBA" id="ARBA00022842"/>
    </source>
</evidence>
<evidence type="ECO:0000256" key="8">
    <source>
        <dbReference type="ARBA" id="ARBA00022840"/>
    </source>
</evidence>
<dbReference type="PANTHER" id="PTHR45674">
    <property type="entry name" value="DNA LIGASE 1/3 FAMILY MEMBER"/>
    <property type="match status" value="1"/>
</dbReference>
<dbReference type="Gene3D" id="1.10.3260.10">
    <property type="entry name" value="DNA ligase, ATP-dependent, N-terminal domain"/>
    <property type="match status" value="1"/>
</dbReference>